<keyword evidence="1" id="KW-1133">Transmembrane helix</keyword>
<reference evidence="2 4" key="2">
    <citation type="journal article" date="2018" name="Plant J.">
        <title>The Physcomitrella patens chromosome-scale assembly reveals moss genome structure and evolution.</title>
        <authorList>
            <person name="Lang D."/>
            <person name="Ullrich K.K."/>
            <person name="Murat F."/>
            <person name="Fuchs J."/>
            <person name="Jenkins J."/>
            <person name="Haas F.B."/>
            <person name="Piednoel M."/>
            <person name="Gundlach H."/>
            <person name="Van Bel M."/>
            <person name="Meyberg R."/>
            <person name="Vives C."/>
            <person name="Morata J."/>
            <person name="Symeonidi A."/>
            <person name="Hiss M."/>
            <person name="Muchero W."/>
            <person name="Kamisugi Y."/>
            <person name="Saleh O."/>
            <person name="Blanc G."/>
            <person name="Decker E.L."/>
            <person name="van Gessel N."/>
            <person name="Grimwood J."/>
            <person name="Hayes R.D."/>
            <person name="Graham S.W."/>
            <person name="Gunter L.E."/>
            <person name="McDaniel S.F."/>
            <person name="Hoernstein S.N.W."/>
            <person name="Larsson A."/>
            <person name="Li F.W."/>
            <person name="Perroud P.F."/>
            <person name="Phillips J."/>
            <person name="Ranjan P."/>
            <person name="Rokshar D.S."/>
            <person name="Rothfels C.J."/>
            <person name="Schneider L."/>
            <person name="Shu S."/>
            <person name="Stevenson D.W."/>
            <person name="Thummler F."/>
            <person name="Tillich M."/>
            <person name="Villarreal Aguilar J.C."/>
            <person name="Widiez T."/>
            <person name="Wong G.K."/>
            <person name="Wymore A."/>
            <person name="Zhang Y."/>
            <person name="Zimmer A.D."/>
            <person name="Quatrano R.S."/>
            <person name="Mayer K.F.X."/>
            <person name="Goodstein D."/>
            <person name="Casacuberta J.M."/>
            <person name="Vandepoele K."/>
            <person name="Reski R."/>
            <person name="Cuming A.C."/>
            <person name="Tuskan G.A."/>
            <person name="Maumus F."/>
            <person name="Salse J."/>
            <person name="Schmutz J."/>
            <person name="Rensing S.A."/>
        </authorList>
    </citation>
    <scope>NUCLEOTIDE SEQUENCE [LARGE SCALE GENOMIC DNA]</scope>
    <source>
        <strain evidence="3 4">cv. Gransden 2004</strain>
    </source>
</reference>
<name>A0A2K1IJJ6_PHYPA</name>
<gene>
    <name evidence="2" type="ORF">PHYPA_028143</name>
</gene>
<reference evidence="2 4" key="1">
    <citation type="journal article" date="2008" name="Science">
        <title>The Physcomitrella genome reveals evolutionary insights into the conquest of land by plants.</title>
        <authorList>
            <person name="Rensing S."/>
            <person name="Lang D."/>
            <person name="Zimmer A."/>
            <person name="Terry A."/>
            <person name="Salamov A."/>
            <person name="Shapiro H."/>
            <person name="Nishiyama T."/>
            <person name="Perroud P.-F."/>
            <person name="Lindquist E."/>
            <person name="Kamisugi Y."/>
            <person name="Tanahashi T."/>
            <person name="Sakakibara K."/>
            <person name="Fujita T."/>
            <person name="Oishi K."/>
            <person name="Shin-I T."/>
            <person name="Kuroki Y."/>
            <person name="Toyoda A."/>
            <person name="Suzuki Y."/>
            <person name="Hashimoto A."/>
            <person name="Yamaguchi K."/>
            <person name="Sugano A."/>
            <person name="Kohara Y."/>
            <person name="Fujiyama A."/>
            <person name="Anterola A."/>
            <person name="Aoki S."/>
            <person name="Ashton N."/>
            <person name="Barbazuk W.B."/>
            <person name="Barker E."/>
            <person name="Bennetzen J."/>
            <person name="Bezanilla M."/>
            <person name="Blankenship R."/>
            <person name="Cho S.H."/>
            <person name="Dutcher S."/>
            <person name="Estelle M."/>
            <person name="Fawcett J.A."/>
            <person name="Gundlach H."/>
            <person name="Hanada K."/>
            <person name="Heyl A."/>
            <person name="Hicks K.A."/>
            <person name="Hugh J."/>
            <person name="Lohr M."/>
            <person name="Mayer K."/>
            <person name="Melkozernov A."/>
            <person name="Murata T."/>
            <person name="Nelson D."/>
            <person name="Pils B."/>
            <person name="Prigge M."/>
            <person name="Reiss B."/>
            <person name="Renner T."/>
            <person name="Rombauts S."/>
            <person name="Rushton P."/>
            <person name="Sanderfoot A."/>
            <person name="Schween G."/>
            <person name="Shiu S.-H."/>
            <person name="Stueber K."/>
            <person name="Theodoulou F.L."/>
            <person name="Tu H."/>
            <person name="Van de Peer Y."/>
            <person name="Verrier P.J."/>
            <person name="Waters E."/>
            <person name="Wood A."/>
            <person name="Yang L."/>
            <person name="Cove D."/>
            <person name="Cuming A."/>
            <person name="Hasebe M."/>
            <person name="Lucas S."/>
            <person name="Mishler D.B."/>
            <person name="Reski R."/>
            <person name="Grigoriev I."/>
            <person name="Quatrano R.S."/>
            <person name="Boore J.L."/>
        </authorList>
    </citation>
    <scope>NUCLEOTIDE SEQUENCE [LARGE SCALE GENOMIC DNA]</scope>
    <source>
        <strain evidence="3 4">cv. Gransden 2004</strain>
    </source>
</reference>
<proteinExistence type="predicted"/>
<reference evidence="3" key="3">
    <citation type="submission" date="2020-12" db="UniProtKB">
        <authorList>
            <consortium name="EnsemblPlants"/>
        </authorList>
    </citation>
    <scope>IDENTIFICATION</scope>
</reference>
<dbReference type="Gramene" id="Pp3c23_15780V3.1">
    <property type="protein sequence ID" value="PAC:32950103.CDS.1"/>
    <property type="gene ID" value="Pp3c23_15780"/>
</dbReference>
<organism evidence="2">
    <name type="scientific">Physcomitrium patens</name>
    <name type="common">Spreading-leaved earth moss</name>
    <name type="synonym">Physcomitrella patens</name>
    <dbReference type="NCBI Taxonomy" id="3218"/>
    <lineage>
        <taxon>Eukaryota</taxon>
        <taxon>Viridiplantae</taxon>
        <taxon>Streptophyta</taxon>
        <taxon>Embryophyta</taxon>
        <taxon>Bryophyta</taxon>
        <taxon>Bryophytina</taxon>
        <taxon>Bryopsida</taxon>
        <taxon>Funariidae</taxon>
        <taxon>Funariales</taxon>
        <taxon>Funariaceae</taxon>
        <taxon>Physcomitrium</taxon>
    </lineage>
</organism>
<dbReference type="InParanoid" id="A0A2K1IJJ6"/>
<keyword evidence="4" id="KW-1185">Reference proteome</keyword>
<protein>
    <submittedName>
        <fullName evidence="2 3">Uncharacterized protein</fullName>
    </submittedName>
</protein>
<accession>A0A2K1IJJ6</accession>
<feature type="transmembrane region" description="Helical" evidence="1">
    <location>
        <begin position="29"/>
        <end position="46"/>
    </location>
</feature>
<evidence type="ECO:0000313" key="2">
    <source>
        <dbReference type="EMBL" id="PNR29450.1"/>
    </source>
</evidence>
<dbReference type="Proteomes" id="UP000006727">
    <property type="component" value="Chromosome 23"/>
</dbReference>
<evidence type="ECO:0000256" key="1">
    <source>
        <dbReference type="SAM" id="Phobius"/>
    </source>
</evidence>
<sequence>MLWNGVGHGHNLIARVAVRRRVFYSNLQEIVLTFLYIEFLVIQILLEPLLRCLSWSLCVCTDPNAKDSWLMLL</sequence>
<keyword evidence="1" id="KW-0812">Transmembrane</keyword>
<dbReference type="AlphaFoldDB" id="A0A2K1IJJ6"/>
<dbReference type="EMBL" id="ABEU02000023">
    <property type="protein sequence ID" value="PNR29450.1"/>
    <property type="molecule type" value="Genomic_DNA"/>
</dbReference>
<evidence type="ECO:0000313" key="3">
    <source>
        <dbReference type="EnsemblPlants" id="PAC:32950103.CDS.1"/>
    </source>
</evidence>
<dbReference type="EnsemblPlants" id="Pp3c23_15780V3.1">
    <property type="protein sequence ID" value="PAC:32950103.CDS.1"/>
    <property type="gene ID" value="Pp3c23_15780"/>
</dbReference>
<keyword evidence="1" id="KW-0472">Membrane</keyword>
<evidence type="ECO:0000313" key="4">
    <source>
        <dbReference type="Proteomes" id="UP000006727"/>
    </source>
</evidence>